<keyword evidence="2 8" id="KW-0812">Transmembrane</keyword>
<sequence length="236" mass="26032">MSGLCSSLIGSALCQPVDIYCERTSTALFAEPLNAISNLAFIIAGWMAAEEFRRSGHSRDDTLLIAIIVLLPIVGVGSLLFHTLATRWASWADVIPILIFMLLYLWLALRRYLGWQRGLTLIALVVFLLSTLALETMVPEQVLWGGAMYLPTVAACLVIVLAPMQAERRVRRTIALAVGMFLLGFTLRSLDAPLCTSLPIGTHYFWHVSNAIVLYLLVRAAILHGAPARERELRSA</sequence>
<dbReference type="GO" id="GO:0046872">
    <property type="term" value="F:metal ion binding"/>
    <property type="evidence" value="ECO:0007669"/>
    <property type="project" value="UniProtKB-KW"/>
</dbReference>
<feature type="binding site" evidence="7">
    <location>
        <position position="207"/>
    </location>
    <ligand>
        <name>Zn(2+)</name>
        <dbReference type="ChEBI" id="CHEBI:29105"/>
        <note>catalytic</note>
    </ligand>
</feature>
<organism evidence="9">
    <name type="scientific">uncultured bacterium 12AC_lac13</name>
    <dbReference type="NCBI Taxonomy" id="1447233"/>
    <lineage>
        <taxon>Bacteria</taxon>
        <taxon>environmental samples</taxon>
    </lineage>
</organism>
<keyword evidence="6" id="KW-0106">Calcium</keyword>
<name>X2L7G5_9BACT</name>
<comment type="subcellular location">
    <subcellularLocation>
        <location evidence="1">Membrane</location>
        <topology evidence="1">Multi-pass membrane protein</topology>
    </subcellularLocation>
</comment>
<feature type="binding site" evidence="7">
    <location>
        <position position="82"/>
    </location>
    <ligand>
        <name>Zn(2+)</name>
        <dbReference type="ChEBI" id="CHEBI:29105"/>
        <note>catalytic</note>
    </ligand>
</feature>
<keyword evidence="7" id="KW-0862">Zinc</keyword>
<dbReference type="AlphaFoldDB" id="X2L7G5"/>
<feature type="binding site" evidence="6">
    <location>
        <position position="31"/>
    </location>
    <ligand>
        <name>Ca(2+)</name>
        <dbReference type="ChEBI" id="CHEBI:29108"/>
    </ligand>
</feature>
<accession>X2L7G5</accession>
<proteinExistence type="predicted"/>
<evidence type="ECO:0000256" key="6">
    <source>
        <dbReference type="PIRSR" id="PIRSR608901-1"/>
    </source>
</evidence>
<feature type="transmembrane region" description="Helical" evidence="8">
    <location>
        <begin position="119"/>
        <end position="137"/>
    </location>
</feature>
<dbReference type="EMBL" id="KF796593">
    <property type="protein sequence ID" value="AHN97604.1"/>
    <property type="molecule type" value="Genomic_DNA"/>
</dbReference>
<comment type="cofactor">
    <cofactor evidence="7">
        <name>Zn(2+)</name>
        <dbReference type="ChEBI" id="CHEBI:29105"/>
    </cofactor>
</comment>
<feature type="binding site" evidence="7">
    <location>
        <position position="203"/>
    </location>
    <ligand>
        <name>Zn(2+)</name>
        <dbReference type="ChEBI" id="CHEBI:29105"/>
        <note>catalytic</note>
    </ligand>
</feature>
<keyword evidence="6" id="KW-0479">Metal-binding</keyword>
<dbReference type="GO" id="GO:0046514">
    <property type="term" value="P:ceramide catabolic process"/>
    <property type="evidence" value="ECO:0007669"/>
    <property type="project" value="TreeGrafter"/>
</dbReference>
<evidence type="ECO:0000256" key="4">
    <source>
        <dbReference type="ARBA" id="ARBA00022989"/>
    </source>
</evidence>
<reference evidence="9" key="1">
    <citation type="submission" date="2013-10" db="EMBL/GenBank/DDBJ databases">
        <title>Functional metagenomics reveals novel beta-galactosidases not predictable from gene sequences.</title>
        <authorList>
            <person name="Cheng J."/>
            <person name="Engel K."/>
            <person name="Romantsov T."/>
            <person name="Neufeld J.D."/>
            <person name="Rose D.R."/>
            <person name="Charles T.C."/>
        </authorList>
    </citation>
    <scope>NUCLEOTIDE SEQUENCE</scope>
</reference>
<dbReference type="PANTHER" id="PTHR46187:SF3">
    <property type="entry name" value="ALKALINE CERAMIDASE 3"/>
    <property type="match status" value="1"/>
</dbReference>
<feature type="transmembrane region" description="Helical" evidence="8">
    <location>
        <begin position="30"/>
        <end position="49"/>
    </location>
</feature>
<evidence type="ECO:0000256" key="8">
    <source>
        <dbReference type="SAM" id="Phobius"/>
    </source>
</evidence>
<dbReference type="Pfam" id="PF05875">
    <property type="entry name" value="Ceramidase"/>
    <property type="match status" value="1"/>
</dbReference>
<feature type="transmembrane region" description="Helical" evidence="8">
    <location>
        <begin position="174"/>
        <end position="192"/>
    </location>
</feature>
<evidence type="ECO:0000256" key="7">
    <source>
        <dbReference type="PIRSR" id="PIRSR608901-2"/>
    </source>
</evidence>
<dbReference type="InterPro" id="IPR008901">
    <property type="entry name" value="ACER"/>
</dbReference>
<dbReference type="GO" id="GO:0016020">
    <property type="term" value="C:membrane"/>
    <property type="evidence" value="ECO:0007669"/>
    <property type="project" value="UniProtKB-SubCell"/>
</dbReference>
<evidence type="ECO:0000256" key="3">
    <source>
        <dbReference type="ARBA" id="ARBA00022801"/>
    </source>
</evidence>
<feature type="transmembrane region" description="Helical" evidence="8">
    <location>
        <begin position="88"/>
        <end position="107"/>
    </location>
</feature>
<keyword evidence="3" id="KW-0378">Hydrolase</keyword>
<feature type="transmembrane region" description="Helical" evidence="8">
    <location>
        <begin position="204"/>
        <end position="226"/>
    </location>
</feature>
<evidence type="ECO:0000256" key="5">
    <source>
        <dbReference type="ARBA" id="ARBA00023136"/>
    </source>
</evidence>
<dbReference type="GO" id="GO:0046513">
    <property type="term" value="P:ceramide biosynthetic process"/>
    <property type="evidence" value="ECO:0007669"/>
    <property type="project" value="TreeGrafter"/>
</dbReference>
<keyword evidence="4 8" id="KW-1133">Transmembrane helix</keyword>
<evidence type="ECO:0000256" key="2">
    <source>
        <dbReference type="ARBA" id="ARBA00022692"/>
    </source>
</evidence>
<feature type="transmembrane region" description="Helical" evidence="8">
    <location>
        <begin position="61"/>
        <end position="82"/>
    </location>
</feature>
<keyword evidence="5 8" id="KW-0472">Membrane</keyword>
<dbReference type="GO" id="GO:0016811">
    <property type="term" value="F:hydrolase activity, acting on carbon-nitrogen (but not peptide) bonds, in linear amides"/>
    <property type="evidence" value="ECO:0007669"/>
    <property type="project" value="InterPro"/>
</dbReference>
<protein>
    <recommendedName>
        <fullName evidence="10">Ceramidase</fullName>
    </recommendedName>
</protein>
<dbReference type="PANTHER" id="PTHR46187">
    <property type="entry name" value="ALKALINE CERAMIDASE 3"/>
    <property type="match status" value="1"/>
</dbReference>
<feature type="transmembrane region" description="Helical" evidence="8">
    <location>
        <begin position="143"/>
        <end position="162"/>
    </location>
</feature>
<evidence type="ECO:0008006" key="10">
    <source>
        <dbReference type="Google" id="ProtNLM"/>
    </source>
</evidence>
<evidence type="ECO:0000256" key="1">
    <source>
        <dbReference type="ARBA" id="ARBA00004141"/>
    </source>
</evidence>
<evidence type="ECO:0000313" key="9">
    <source>
        <dbReference type="EMBL" id="AHN97604.1"/>
    </source>
</evidence>